<feature type="compositionally biased region" description="Pro residues" evidence="1">
    <location>
        <begin position="32"/>
        <end position="43"/>
    </location>
</feature>
<reference evidence="2" key="1">
    <citation type="journal article" date="2015" name="Nature">
        <title>Complex archaea that bridge the gap between prokaryotes and eukaryotes.</title>
        <authorList>
            <person name="Spang A."/>
            <person name="Saw J.H."/>
            <person name="Jorgensen S.L."/>
            <person name="Zaremba-Niedzwiedzka K."/>
            <person name="Martijn J."/>
            <person name="Lind A.E."/>
            <person name="van Eijk R."/>
            <person name="Schleper C."/>
            <person name="Guy L."/>
            <person name="Ettema T.J."/>
        </authorList>
    </citation>
    <scope>NUCLEOTIDE SEQUENCE</scope>
</reference>
<feature type="compositionally biased region" description="Basic and acidic residues" evidence="1">
    <location>
        <begin position="76"/>
        <end position="85"/>
    </location>
</feature>
<name>A0A0F9NKA3_9ZZZZ</name>
<feature type="region of interest" description="Disordered" evidence="1">
    <location>
        <begin position="156"/>
        <end position="203"/>
    </location>
</feature>
<gene>
    <name evidence="2" type="ORF">LCGC14_0939930</name>
</gene>
<comment type="caution">
    <text evidence="2">The sequence shown here is derived from an EMBL/GenBank/DDBJ whole genome shotgun (WGS) entry which is preliminary data.</text>
</comment>
<feature type="region of interest" description="Disordered" evidence="1">
    <location>
        <begin position="1"/>
        <end position="88"/>
    </location>
</feature>
<evidence type="ECO:0000313" key="2">
    <source>
        <dbReference type="EMBL" id="KKN20000.1"/>
    </source>
</evidence>
<evidence type="ECO:0000256" key="1">
    <source>
        <dbReference type="SAM" id="MobiDB-lite"/>
    </source>
</evidence>
<feature type="compositionally biased region" description="Low complexity" evidence="1">
    <location>
        <begin position="49"/>
        <end position="75"/>
    </location>
</feature>
<feature type="non-terminal residue" evidence="2">
    <location>
        <position position="203"/>
    </location>
</feature>
<dbReference type="EMBL" id="LAZR01003282">
    <property type="protein sequence ID" value="KKN20000.1"/>
    <property type="molecule type" value="Genomic_DNA"/>
</dbReference>
<sequence>MSTDATDTIDVDEMETSAGNALAGTMAEGQPPESPPEAPPAAPSEPEGEPATVTVDTDESTVVVSDAAPTTPEGTETTKDGKTGEGDELTIRSLYDRLAGGAPGHTMQEKYPDDGQFLRGMVHAQGMLGQRNADADLGRAFRGRFGSEAEIQAFLQGQPPAAQPPQQQPPPVAEGTPPTFDQVRLWQQQTAVPRPPDRSRPPR</sequence>
<dbReference type="AlphaFoldDB" id="A0A0F9NKA3"/>
<accession>A0A0F9NKA3</accession>
<protein>
    <submittedName>
        <fullName evidence="2">Uncharacterized protein</fullName>
    </submittedName>
</protein>
<proteinExistence type="predicted"/>
<feature type="compositionally biased region" description="Pro residues" evidence="1">
    <location>
        <begin position="161"/>
        <end position="172"/>
    </location>
</feature>
<organism evidence="2">
    <name type="scientific">marine sediment metagenome</name>
    <dbReference type="NCBI Taxonomy" id="412755"/>
    <lineage>
        <taxon>unclassified sequences</taxon>
        <taxon>metagenomes</taxon>
        <taxon>ecological metagenomes</taxon>
    </lineage>
</organism>